<keyword evidence="10 17" id="KW-0503">Monooxygenase</keyword>
<keyword evidence="8" id="KW-0521">NADP</keyword>
<evidence type="ECO:0000256" key="13">
    <source>
        <dbReference type="ARBA" id="ARBA00032493"/>
    </source>
</evidence>
<evidence type="ECO:0000256" key="11">
    <source>
        <dbReference type="ARBA" id="ARBA00029939"/>
    </source>
</evidence>
<dbReference type="Gene3D" id="3.50.50.60">
    <property type="entry name" value="FAD/NAD(P)-binding domain"/>
    <property type="match status" value="1"/>
</dbReference>
<keyword evidence="18" id="KW-1185">Reference proteome</keyword>
<feature type="region of interest" description="Disordered" evidence="16">
    <location>
        <begin position="1"/>
        <end position="30"/>
    </location>
</feature>
<dbReference type="EC" id="1.14.13.59" evidence="4"/>
<feature type="compositionally biased region" description="Low complexity" evidence="16">
    <location>
        <begin position="488"/>
        <end position="518"/>
    </location>
</feature>
<evidence type="ECO:0000256" key="4">
    <source>
        <dbReference type="ARBA" id="ARBA00013076"/>
    </source>
</evidence>
<evidence type="ECO:0000256" key="10">
    <source>
        <dbReference type="ARBA" id="ARBA00023033"/>
    </source>
</evidence>
<reference evidence="17" key="1">
    <citation type="submission" date="2022-09" db="EMBL/GenBank/DDBJ databases">
        <authorList>
            <person name="Li D."/>
            <person name="Cheng J."/>
            <person name="Li Y."/>
        </authorList>
    </citation>
    <scope>NUCLEOTIDE SEQUENCE</scope>
    <source>
        <strain evidence="17">DL</strain>
    </source>
</reference>
<dbReference type="InterPro" id="IPR036188">
    <property type="entry name" value="FAD/NAD-bd_sf"/>
</dbReference>
<evidence type="ECO:0000256" key="9">
    <source>
        <dbReference type="ARBA" id="ARBA00023002"/>
    </source>
</evidence>
<evidence type="ECO:0000256" key="6">
    <source>
        <dbReference type="ARBA" id="ARBA00022630"/>
    </source>
</evidence>
<proteinExistence type="inferred from homology"/>
<dbReference type="PANTHER" id="PTHR42802:SF1">
    <property type="entry name" value="L-ORNITHINE N(5)-MONOOXYGENASE"/>
    <property type="match status" value="1"/>
</dbReference>
<dbReference type="GO" id="GO:0004497">
    <property type="term" value="F:monooxygenase activity"/>
    <property type="evidence" value="ECO:0007669"/>
    <property type="project" value="UniProtKB-KW"/>
</dbReference>
<organism evidence="17 18">
    <name type="scientific">Arthrobacter koreensis</name>
    <dbReference type="NCBI Taxonomy" id="199136"/>
    <lineage>
        <taxon>Bacteria</taxon>
        <taxon>Bacillati</taxon>
        <taxon>Actinomycetota</taxon>
        <taxon>Actinomycetes</taxon>
        <taxon>Micrococcales</taxon>
        <taxon>Micrococcaceae</taxon>
        <taxon>Arthrobacter</taxon>
    </lineage>
</organism>
<comment type="catalytic activity">
    <reaction evidence="15">
        <text>L-lysine + NADPH + O2 = N(6)-hydroxy-L-lysine + NADP(+) + H2O</text>
        <dbReference type="Rhea" id="RHEA:23228"/>
        <dbReference type="ChEBI" id="CHEBI:15377"/>
        <dbReference type="ChEBI" id="CHEBI:15379"/>
        <dbReference type="ChEBI" id="CHEBI:32551"/>
        <dbReference type="ChEBI" id="CHEBI:57783"/>
        <dbReference type="ChEBI" id="CHEBI:57820"/>
        <dbReference type="ChEBI" id="CHEBI:58349"/>
        <dbReference type="EC" id="1.14.13.59"/>
    </reaction>
</comment>
<dbReference type="Proteomes" id="UP001063368">
    <property type="component" value="Chromosome"/>
</dbReference>
<dbReference type="Pfam" id="PF13434">
    <property type="entry name" value="Lys_Orn_oxgnase"/>
    <property type="match status" value="1"/>
</dbReference>
<gene>
    <name evidence="17" type="ORF">N9A08_01925</name>
</gene>
<evidence type="ECO:0000256" key="12">
    <source>
        <dbReference type="ARBA" id="ARBA00031158"/>
    </source>
</evidence>
<evidence type="ECO:0000256" key="15">
    <source>
        <dbReference type="ARBA" id="ARBA00048407"/>
    </source>
</evidence>
<keyword evidence="7" id="KW-0274">FAD</keyword>
<sequence length="518" mass="55792">MNRRPELRPTPGTGAEPGAEPGAVPGQPETGLTVHDVIGIGVGPFNLGLAALTEPIAELDAVFFDSRPGFDWHPGMMLDTAHLQVPFMADLVSLADPTSRYSFLNFLKATGRLYRFYIREDFYPLRAEFNAYCQWVAEQLPSVRFGHEVTDIRHEQTTHDGGRYLVRTRHDGGTQVHAARRLVLGTGTRPEIPPSCAGILSGGGTAVHNSDYLQSKAAIQEHRSITVVGSGQSAAEVFLDLLQDCGPDSYELNWVTRSGRFFPLEYTKLTLEMTSPDYVDYFHALPGATRDRLIGSQKNLYKGIDAALINEIYDALYARSLSGPLPVRLLTGVEVTGSSYDHAAGEHRLELAHPEQGTSGELKTGAVVLATGYSYHEPAFLQGIGSRIRRDNRGRFDVDRNYGIGVEPGEIFVQNAELHTHGFTSPDLGMAAYRNSTILREILGWEYYPVETSITFQEFGLAGLECPAGRTVHGPARAGAGATGAGIAGSRTAGSTVPARAGTGTAHGAPATAKGAVA</sequence>
<protein>
    <recommendedName>
        <fullName evidence="5">L-lysine N6-monooxygenase MbtG</fullName>
        <ecNumber evidence="4">1.14.13.59</ecNumber>
    </recommendedName>
    <alternativeName>
        <fullName evidence="14">Lysine 6-N-hydroxylase</fullName>
    </alternativeName>
    <alternativeName>
        <fullName evidence="13">Lysine N6-hydroxylase</fullName>
    </alternativeName>
    <alternativeName>
        <fullName evidence="11">Lysine-N-oxygenase</fullName>
    </alternativeName>
    <alternativeName>
        <fullName evidence="12">Mycobactin synthase protein G</fullName>
    </alternativeName>
</protein>
<evidence type="ECO:0000256" key="3">
    <source>
        <dbReference type="ARBA" id="ARBA00007588"/>
    </source>
</evidence>
<keyword evidence="9" id="KW-0560">Oxidoreductase</keyword>
<comment type="pathway">
    <text evidence="2">Siderophore biosynthesis.</text>
</comment>
<comment type="cofactor">
    <cofactor evidence="1">
        <name>FAD</name>
        <dbReference type="ChEBI" id="CHEBI:57692"/>
    </cofactor>
</comment>
<comment type="similarity">
    <text evidence="3">Belongs to the lysine N(6)-hydroxylase/L-ornithine N(5)-oxygenase family.</text>
</comment>
<feature type="region of interest" description="Disordered" evidence="16">
    <location>
        <begin position="477"/>
        <end position="518"/>
    </location>
</feature>
<evidence type="ECO:0000256" key="5">
    <source>
        <dbReference type="ARBA" id="ARBA00016406"/>
    </source>
</evidence>
<evidence type="ECO:0000313" key="17">
    <source>
        <dbReference type="EMBL" id="UYB36470.1"/>
    </source>
</evidence>
<feature type="compositionally biased region" description="Low complexity" evidence="16">
    <location>
        <begin position="9"/>
        <end position="29"/>
    </location>
</feature>
<dbReference type="InterPro" id="IPR025700">
    <property type="entry name" value="Lys/Orn_oxygenase"/>
</dbReference>
<dbReference type="EMBL" id="CP106856">
    <property type="protein sequence ID" value="UYB36470.1"/>
    <property type="molecule type" value="Genomic_DNA"/>
</dbReference>
<evidence type="ECO:0000256" key="2">
    <source>
        <dbReference type="ARBA" id="ARBA00004924"/>
    </source>
</evidence>
<evidence type="ECO:0000256" key="8">
    <source>
        <dbReference type="ARBA" id="ARBA00022857"/>
    </source>
</evidence>
<evidence type="ECO:0000256" key="1">
    <source>
        <dbReference type="ARBA" id="ARBA00001974"/>
    </source>
</evidence>
<accession>A0ABY6FTB8</accession>
<evidence type="ECO:0000256" key="7">
    <source>
        <dbReference type="ARBA" id="ARBA00022827"/>
    </source>
</evidence>
<evidence type="ECO:0000256" key="16">
    <source>
        <dbReference type="SAM" id="MobiDB-lite"/>
    </source>
</evidence>
<keyword evidence="6" id="KW-0285">Flavoprotein</keyword>
<dbReference type="RefSeq" id="WP_263128162.1">
    <property type="nucleotide sequence ID" value="NZ_CP106856.1"/>
</dbReference>
<dbReference type="PANTHER" id="PTHR42802">
    <property type="entry name" value="MONOOXYGENASE"/>
    <property type="match status" value="1"/>
</dbReference>
<evidence type="ECO:0000256" key="14">
    <source>
        <dbReference type="ARBA" id="ARBA00032738"/>
    </source>
</evidence>
<dbReference type="SUPFAM" id="SSF51905">
    <property type="entry name" value="FAD/NAD(P)-binding domain"/>
    <property type="match status" value="2"/>
</dbReference>
<name>A0ABY6FTB8_9MICC</name>
<evidence type="ECO:0000313" key="18">
    <source>
        <dbReference type="Proteomes" id="UP001063368"/>
    </source>
</evidence>